<organism evidence="2 3">
    <name type="scientific">Lactobacillus kullabergensis</name>
    <dbReference type="NCBI Taxonomy" id="1218493"/>
    <lineage>
        <taxon>Bacteria</taxon>
        <taxon>Bacillati</taxon>
        <taxon>Bacillota</taxon>
        <taxon>Bacilli</taxon>
        <taxon>Lactobacillales</taxon>
        <taxon>Lactobacillaceae</taxon>
        <taxon>Lactobacillus</taxon>
    </lineage>
</organism>
<keyword evidence="3" id="KW-1185">Reference proteome</keyword>
<dbReference type="Proteomes" id="UP000246036">
    <property type="component" value="Chromosome"/>
</dbReference>
<proteinExistence type="predicted"/>
<name>A0ABN5LAN6_9LACO</name>
<dbReference type="EMBL" id="CP029477">
    <property type="protein sequence ID" value="AWM74719.1"/>
    <property type="molecule type" value="Genomic_DNA"/>
</dbReference>
<evidence type="ECO:0000313" key="3">
    <source>
        <dbReference type="Proteomes" id="UP000246036"/>
    </source>
</evidence>
<evidence type="ECO:0000259" key="1">
    <source>
        <dbReference type="Pfam" id="PF01996"/>
    </source>
</evidence>
<dbReference type="SUPFAM" id="SSF144010">
    <property type="entry name" value="CofE-like"/>
    <property type="match status" value="1"/>
</dbReference>
<dbReference type="Pfam" id="PF01996">
    <property type="entry name" value="F420_ligase"/>
    <property type="match status" value="1"/>
</dbReference>
<dbReference type="Gene3D" id="3.30.1330.100">
    <property type="entry name" value="CofE-like"/>
    <property type="match status" value="1"/>
</dbReference>
<evidence type="ECO:0000313" key="2">
    <source>
        <dbReference type="EMBL" id="AWM74719.1"/>
    </source>
</evidence>
<dbReference type="InterPro" id="IPR002847">
    <property type="entry name" value="F420-0_gamma-glut_ligase-dom"/>
</dbReference>
<accession>A0ABN5LAN6</accession>
<reference evidence="2 3" key="1">
    <citation type="submission" date="2018-05" db="EMBL/GenBank/DDBJ databases">
        <title>Reference genomes for bee gut microbiota database.</title>
        <authorList>
            <person name="Ellegaard K.M."/>
        </authorList>
    </citation>
    <scope>NUCLEOTIDE SEQUENCE [LARGE SCALE GENOMIC DNA]</scope>
    <source>
        <strain evidence="2 3">ESL0186</strain>
    </source>
</reference>
<feature type="domain" description="Coenzyme F420:L-glutamate ligase-like" evidence="1">
    <location>
        <begin position="2"/>
        <end position="73"/>
    </location>
</feature>
<gene>
    <name evidence="2" type="ORF">DKL58_01320</name>
</gene>
<sequence length="84" mass="9339">MLIETVKKEHFQIAGGDIICVASKICSLAEGDVVDLKQVVPTSLARKIQQRISRKDERLIQVIIYQTSDPTRNCCSFSNEKAGC</sequence>
<protein>
    <recommendedName>
        <fullName evidence="1">Coenzyme F420:L-glutamate ligase-like domain-containing protein</fullName>
    </recommendedName>
</protein>